<comment type="caution">
    <text evidence="7">The sequence shown here is derived from an EMBL/GenBank/DDBJ whole genome shotgun (WGS) entry which is preliminary data.</text>
</comment>
<evidence type="ECO:0000256" key="6">
    <source>
        <dbReference type="ARBA" id="ARBA00044538"/>
    </source>
</evidence>
<evidence type="ECO:0000256" key="3">
    <source>
        <dbReference type="ARBA" id="ARBA00022801"/>
    </source>
</evidence>
<keyword evidence="3" id="KW-0378">Hydrolase</keyword>
<proteinExistence type="inferred from homology"/>
<dbReference type="EMBL" id="JBBMFJ010000002">
    <property type="protein sequence ID" value="MEQ2561886.1"/>
    <property type="molecule type" value="Genomic_DNA"/>
</dbReference>
<dbReference type="GO" id="GO:0008233">
    <property type="term" value="F:peptidase activity"/>
    <property type="evidence" value="ECO:0007669"/>
    <property type="project" value="UniProtKB-KW"/>
</dbReference>
<dbReference type="InterPro" id="IPR036764">
    <property type="entry name" value="Peptidase_Prp_sf"/>
</dbReference>
<dbReference type="PANTHER" id="PTHR39178">
    <property type="entry name" value="HYPOTHETICAL RIBOSOME-ASSOCIATED PROTEIN"/>
    <property type="match status" value="1"/>
</dbReference>
<keyword evidence="2 7" id="KW-0645">Protease</keyword>
<dbReference type="SUPFAM" id="SSF118010">
    <property type="entry name" value="TM1457-like"/>
    <property type="match status" value="1"/>
</dbReference>
<accession>A0ABV1HID8</accession>
<protein>
    <recommendedName>
        <fullName evidence="6">Ribosomal processing cysteine protease Prp</fullName>
    </recommendedName>
</protein>
<dbReference type="GO" id="GO:0006508">
    <property type="term" value="P:proteolysis"/>
    <property type="evidence" value="ECO:0007669"/>
    <property type="project" value="UniProtKB-KW"/>
</dbReference>
<keyword evidence="8" id="KW-1185">Reference proteome</keyword>
<evidence type="ECO:0000313" key="8">
    <source>
        <dbReference type="Proteomes" id="UP001437460"/>
    </source>
</evidence>
<evidence type="ECO:0000256" key="5">
    <source>
        <dbReference type="ARBA" id="ARBA00044503"/>
    </source>
</evidence>
<comment type="similarity">
    <text evidence="5">Belongs to the Prp family.</text>
</comment>
<evidence type="ECO:0000256" key="4">
    <source>
        <dbReference type="ARBA" id="ARBA00022807"/>
    </source>
</evidence>
<name>A0ABV1HID8_9FIRM</name>
<keyword evidence="4" id="KW-0788">Thiol protease</keyword>
<dbReference type="PANTHER" id="PTHR39178:SF1">
    <property type="entry name" value="RIBOSOMAL-PROCESSING CYSTEINE PROTEASE PRP"/>
    <property type="match status" value="1"/>
</dbReference>
<evidence type="ECO:0000256" key="2">
    <source>
        <dbReference type="ARBA" id="ARBA00022670"/>
    </source>
</evidence>
<dbReference type="CDD" id="cd16332">
    <property type="entry name" value="Prp-like"/>
    <property type="match status" value="1"/>
</dbReference>
<dbReference type="RefSeq" id="WP_349228319.1">
    <property type="nucleotide sequence ID" value="NZ_JBBMFJ010000002.1"/>
</dbReference>
<dbReference type="Pfam" id="PF04327">
    <property type="entry name" value="Peptidase_Prp"/>
    <property type="match status" value="1"/>
</dbReference>
<evidence type="ECO:0000256" key="1">
    <source>
        <dbReference type="ARBA" id="ARBA00022517"/>
    </source>
</evidence>
<dbReference type="Gene3D" id="3.30.70.1490">
    <property type="entry name" value="Cysteine protease Prp"/>
    <property type="match status" value="1"/>
</dbReference>
<evidence type="ECO:0000313" key="7">
    <source>
        <dbReference type="EMBL" id="MEQ2561886.1"/>
    </source>
</evidence>
<keyword evidence="1" id="KW-0690">Ribosome biogenesis</keyword>
<reference evidence="7 8" key="1">
    <citation type="submission" date="2024-03" db="EMBL/GenBank/DDBJ databases">
        <title>Human intestinal bacterial collection.</title>
        <authorList>
            <person name="Pauvert C."/>
            <person name="Hitch T.C.A."/>
            <person name="Clavel T."/>
        </authorList>
    </citation>
    <scope>NUCLEOTIDE SEQUENCE [LARGE SCALE GENOMIC DNA]</scope>
    <source>
        <strain evidence="7 8">CLA-AP-H27</strain>
    </source>
</reference>
<dbReference type="Proteomes" id="UP001437460">
    <property type="component" value="Unassembled WGS sequence"/>
</dbReference>
<sequence>MINVTVSVDSDHRYHGISFLGHAGYADDHQDGQELVCAAVSALTLNMANSVEHFTEDQFEADEDEQSGMFRFRFTGTISPEAALLMNSLVLGLEDIEETYGEPYIKIRFEEV</sequence>
<organism evidence="7 8">
    <name type="scientific">Ventrimonas faecis</name>
    <dbReference type="NCBI Taxonomy" id="3133170"/>
    <lineage>
        <taxon>Bacteria</taxon>
        <taxon>Bacillati</taxon>
        <taxon>Bacillota</taxon>
        <taxon>Clostridia</taxon>
        <taxon>Lachnospirales</taxon>
        <taxon>Lachnospiraceae</taxon>
        <taxon>Ventrimonas</taxon>
    </lineage>
</organism>
<dbReference type="InterPro" id="IPR007422">
    <property type="entry name" value="Peptidase_Prp"/>
</dbReference>
<gene>
    <name evidence="7" type="ORF">WMO41_01595</name>
</gene>